<dbReference type="InterPro" id="IPR011251">
    <property type="entry name" value="Luciferase-like_dom"/>
</dbReference>
<name>A0A0F8VD17_9ZZZZ</name>
<keyword evidence="4" id="KW-0503">Monooxygenase</keyword>
<dbReference type="EMBL" id="LAZR01070338">
    <property type="protein sequence ID" value="KKK42267.1"/>
    <property type="molecule type" value="Genomic_DNA"/>
</dbReference>
<dbReference type="AlphaFoldDB" id="A0A0F8VD17"/>
<evidence type="ECO:0000313" key="6">
    <source>
        <dbReference type="EMBL" id="KKK42267.1"/>
    </source>
</evidence>
<reference evidence="6" key="1">
    <citation type="journal article" date="2015" name="Nature">
        <title>Complex archaea that bridge the gap between prokaryotes and eukaryotes.</title>
        <authorList>
            <person name="Spang A."/>
            <person name="Saw J.H."/>
            <person name="Jorgensen S.L."/>
            <person name="Zaremba-Niedzwiedzka K."/>
            <person name="Martijn J."/>
            <person name="Lind A.E."/>
            <person name="van Eijk R."/>
            <person name="Schleper C."/>
            <person name="Guy L."/>
            <person name="Ettema T.J."/>
        </authorList>
    </citation>
    <scope>NUCLEOTIDE SEQUENCE</scope>
</reference>
<keyword evidence="3" id="KW-0560">Oxidoreductase</keyword>
<evidence type="ECO:0000256" key="1">
    <source>
        <dbReference type="ARBA" id="ARBA00022630"/>
    </source>
</evidence>
<dbReference type="InterPro" id="IPR050172">
    <property type="entry name" value="SsuD_RutA_monooxygenase"/>
</dbReference>
<keyword evidence="2" id="KW-0288">FMN</keyword>
<evidence type="ECO:0000256" key="4">
    <source>
        <dbReference type="ARBA" id="ARBA00023033"/>
    </source>
</evidence>
<proteinExistence type="predicted"/>
<feature type="domain" description="Luciferase-like" evidence="5">
    <location>
        <begin position="1"/>
        <end position="237"/>
    </location>
</feature>
<evidence type="ECO:0000256" key="3">
    <source>
        <dbReference type="ARBA" id="ARBA00023002"/>
    </source>
</evidence>
<dbReference type="GO" id="GO:0008726">
    <property type="term" value="F:alkanesulfonate monooxygenase activity"/>
    <property type="evidence" value="ECO:0007669"/>
    <property type="project" value="TreeGrafter"/>
</dbReference>
<dbReference type="PANTHER" id="PTHR42847">
    <property type="entry name" value="ALKANESULFONATE MONOOXYGENASE"/>
    <property type="match status" value="1"/>
</dbReference>
<dbReference type="PANTHER" id="PTHR42847:SF4">
    <property type="entry name" value="ALKANESULFONATE MONOOXYGENASE-RELATED"/>
    <property type="match status" value="1"/>
</dbReference>
<evidence type="ECO:0000259" key="5">
    <source>
        <dbReference type="Pfam" id="PF00296"/>
    </source>
</evidence>
<dbReference type="GO" id="GO:0046306">
    <property type="term" value="P:alkanesulfonate catabolic process"/>
    <property type="evidence" value="ECO:0007669"/>
    <property type="project" value="TreeGrafter"/>
</dbReference>
<sequence>MRIGLIQILHGRPGGEYPAPTWENIQAAAITAEEVGFDTFVFEDALLYRGTDTTDGCWESMSIAAALATVTSRIDFGQSVVNSPYRSPALLAKIADTIDEISGGRYILGIGAGNTDNADYQAFGFPTDRRYLRFAETIEIVHGLLKDGQIDFAGEYHSARNAELVMRGHRLEGPPIVIAAKGPKMLRLAARFGDGWNWWTAQPHEAVAALHPIVEELERACVEVGRDPDSLQRSIDIYTIDPLSLSSESERVPNGRIFIGSSEEIAEMLLALSELNVYEVRCDLYPADTPEGMIKRIQSMAEVVKLVHAGWDVLLKSILDWKETEIMLGAVVREVV</sequence>
<dbReference type="Gene3D" id="3.20.20.30">
    <property type="entry name" value="Luciferase-like domain"/>
    <property type="match status" value="1"/>
</dbReference>
<dbReference type="Pfam" id="PF00296">
    <property type="entry name" value="Bac_luciferase"/>
    <property type="match status" value="1"/>
</dbReference>
<dbReference type="SUPFAM" id="SSF51679">
    <property type="entry name" value="Bacterial luciferase-like"/>
    <property type="match status" value="1"/>
</dbReference>
<protein>
    <recommendedName>
        <fullName evidence="5">Luciferase-like domain-containing protein</fullName>
    </recommendedName>
</protein>
<accession>A0A0F8VD17</accession>
<comment type="caution">
    <text evidence="6">The sequence shown here is derived from an EMBL/GenBank/DDBJ whole genome shotgun (WGS) entry which is preliminary data.</text>
</comment>
<keyword evidence="1" id="KW-0285">Flavoprotein</keyword>
<organism evidence="6">
    <name type="scientific">marine sediment metagenome</name>
    <dbReference type="NCBI Taxonomy" id="412755"/>
    <lineage>
        <taxon>unclassified sequences</taxon>
        <taxon>metagenomes</taxon>
        <taxon>ecological metagenomes</taxon>
    </lineage>
</organism>
<gene>
    <name evidence="6" type="ORF">LCGC14_2178930</name>
</gene>
<evidence type="ECO:0000256" key="2">
    <source>
        <dbReference type="ARBA" id="ARBA00022643"/>
    </source>
</evidence>
<dbReference type="InterPro" id="IPR036661">
    <property type="entry name" value="Luciferase-like_sf"/>
</dbReference>